<dbReference type="GO" id="GO:0042026">
    <property type="term" value="P:protein refolding"/>
    <property type="evidence" value="ECO:0007669"/>
    <property type="project" value="TreeGrafter"/>
</dbReference>
<keyword evidence="4" id="KW-0862">Zinc</keyword>
<gene>
    <name evidence="7" type="ORF">PITCH_A880011</name>
</gene>
<dbReference type="Pfam" id="PF01556">
    <property type="entry name" value="DnaJ_C"/>
    <property type="match status" value="1"/>
</dbReference>
<dbReference type="InterPro" id="IPR002939">
    <property type="entry name" value="DnaJ_C"/>
</dbReference>
<accession>A0A445N3I3</accession>
<dbReference type="Gene3D" id="1.10.287.110">
    <property type="entry name" value="DnaJ domain"/>
    <property type="match status" value="1"/>
</dbReference>
<dbReference type="GO" id="GO:0008270">
    <property type="term" value="F:zinc ion binding"/>
    <property type="evidence" value="ECO:0007669"/>
    <property type="project" value="UniProtKB-KW"/>
</dbReference>
<name>A0A445N3I3_9BACT</name>
<dbReference type="GO" id="GO:0051082">
    <property type="term" value="F:unfolded protein binding"/>
    <property type="evidence" value="ECO:0007669"/>
    <property type="project" value="InterPro"/>
</dbReference>
<evidence type="ECO:0000256" key="5">
    <source>
        <dbReference type="ARBA" id="ARBA00023186"/>
    </source>
</evidence>
<evidence type="ECO:0000313" key="7">
    <source>
        <dbReference type="EMBL" id="SPD76259.1"/>
    </source>
</evidence>
<dbReference type="PANTHER" id="PTHR43096:SF52">
    <property type="entry name" value="DNAJ HOMOLOG 1, MITOCHONDRIAL-RELATED"/>
    <property type="match status" value="1"/>
</dbReference>
<dbReference type="InterPro" id="IPR001623">
    <property type="entry name" value="DnaJ_domain"/>
</dbReference>
<dbReference type="AlphaFoldDB" id="A0A445N3I3"/>
<keyword evidence="2" id="KW-0677">Repeat</keyword>
<dbReference type="Gene3D" id="2.60.260.20">
    <property type="entry name" value="Urease metallochaperone UreE, N-terminal domain"/>
    <property type="match status" value="2"/>
</dbReference>
<organism evidence="7">
    <name type="scientific">uncultured Desulfobacterium sp</name>
    <dbReference type="NCBI Taxonomy" id="201089"/>
    <lineage>
        <taxon>Bacteria</taxon>
        <taxon>Pseudomonadati</taxon>
        <taxon>Thermodesulfobacteriota</taxon>
        <taxon>Desulfobacteria</taxon>
        <taxon>Desulfobacterales</taxon>
        <taxon>Desulfobacteriaceae</taxon>
        <taxon>Desulfobacterium</taxon>
        <taxon>environmental samples</taxon>
    </lineage>
</organism>
<protein>
    <submittedName>
        <fullName evidence="7">Putative chaperone protein DnaJ</fullName>
    </submittedName>
</protein>
<evidence type="ECO:0000256" key="3">
    <source>
        <dbReference type="ARBA" id="ARBA00022771"/>
    </source>
</evidence>
<dbReference type="SUPFAM" id="SSF49493">
    <property type="entry name" value="HSP40/DnaJ peptide-binding domain"/>
    <property type="match status" value="2"/>
</dbReference>
<dbReference type="CDD" id="cd10747">
    <property type="entry name" value="DnaJ_C"/>
    <property type="match status" value="1"/>
</dbReference>
<dbReference type="InterPro" id="IPR036869">
    <property type="entry name" value="J_dom_sf"/>
</dbReference>
<dbReference type="PROSITE" id="PS50076">
    <property type="entry name" value="DNAJ_2"/>
    <property type="match status" value="1"/>
</dbReference>
<dbReference type="PROSITE" id="PS00636">
    <property type="entry name" value="DNAJ_1"/>
    <property type="match status" value="1"/>
</dbReference>
<keyword evidence="3" id="KW-0863">Zinc-finger</keyword>
<dbReference type="EMBL" id="OJIN01000234">
    <property type="protein sequence ID" value="SPD76259.1"/>
    <property type="molecule type" value="Genomic_DNA"/>
</dbReference>
<evidence type="ECO:0000256" key="1">
    <source>
        <dbReference type="ARBA" id="ARBA00022723"/>
    </source>
</evidence>
<reference evidence="7" key="1">
    <citation type="submission" date="2018-01" db="EMBL/GenBank/DDBJ databases">
        <authorList>
            <person name="Regsiter A."/>
            <person name="William W."/>
        </authorList>
    </citation>
    <scope>NUCLEOTIDE SEQUENCE</scope>
    <source>
        <strain evidence="7">TRIP AH-1</strain>
    </source>
</reference>
<dbReference type="PRINTS" id="PR00625">
    <property type="entry name" value="JDOMAIN"/>
</dbReference>
<dbReference type="GO" id="GO:0005737">
    <property type="term" value="C:cytoplasm"/>
    <property type="evidence" value="ECO:0007669"/>
    <property type="project" value="TreeGrafter"/>
</dbReference>
<dbReference type="InterPro" id="IPR018253">
    <property type="entry name" value="DnaJ_domain_CS"/>
</dbReference>
<dbReference type="FunFam" id="1.10.287.110:FF:000034">
    <property type="entry name" value="Chaperone protein DnaJ"/>
    <property type="match status" value="1"/>
</dbReference>
<dbReference type="SMART" id="SM00271">
    <property type="entry name" value="DnaJ"/>
    <property type="match status" value="1"/>
</dbReference>
<evidence type="ECO:0000256" key="2">
    <source>
        <dbReference type="ARBA" id="ARBA00022737"/>
    </source>
</evidence>
<proteinExistence type="predicted"/>
<evidence type="ECO:0000256" key="4">
    <source>
        <dbReference type="ARBA" id="ARBA00022833"/>
    </source>
</evidence>
<dbReference type="SUPFAM" id="SSF46565">
    <property type="entry name" value="Chaperone J-domain"/>
    <property type="match status" value="1"/>
</dbReference>
<keyword evidence="5" id="KW-0143">Chaperone</keyword>
<dbReference type="FunFam" id="2.60.260.20:FF:000005">
    <property type="entry name" value="Chaperone protein dnaJ 1, mitochondrial"/>
    <property type="match status" value="1"/>
</dbReference>
<keyword evidence="1" id="KW-0479">Metal-binding</keyword>
<dbReference type="CDD" id="cd06257">
    <property type="entry name" value="DnaJ"/>
    <property type="match status" value="1"/>
</dbReference>
<evidence type="ECO:0000259" key="6">
    <source>
        <dbReference type="PROSITE" id="PS50076"/>
    </source>
</evidence>
<dbReference type="PANTHER" id="PTHR43096">
    <property type="entry name" value="DNAJ HOMOLOG 1, MITOCHONDRIAL-RELATED"/>
    <property type="match status" value="1"/>
</dbReference>
<dbReference type="Pfam" id="PF00226">
    <property type="entry name" value="DnaJ"/>
    <property type="match status" value="1"/>
</dbReference>
<feature type="domain" description="J" evidence="6">
    <location>
        <begin position="21"/>
        <end position="86"/>
    </location>
</feature>
<dbReference type="InterPro" id="IPR008971">
    <property type="entry name" value="HSP40/DnaJ_pept-bd"/>
</dbReference>
<sequence>MSKAQRAGREKGCEGYMAGKDYYKILGVSKSASQEEIKKAYRKMAMKYHPDQNKGDKAAEERFKEINEAYAVLSNPEKKKNYDMFGAEGFQNRYSQEDIFKGFDFASILREFGFGGGAARGGSPFSQFFGGMGGSGQQHYYSNGAPFGSFSGSSRGHGHAQDIKGSDLVYDLNLTLEEVAQTTEKVISYQVNGHQEMVSLKVPAGIVDGQKLRLKGKGSPSPYGGSPGDLYIKINIKEHPLFRREEDDLYSKHEIKFSEAVLGTEIEIPTIDQKRLKLKIPPGTQNNAKFRLKSYGLPSAKGNGKGDAYAEISIEVPRQLNKKQKALIKSLAEAGL</sequence>